<dbReference type="Pfam" id="PF00682">
    <property type="entry name" value="HMGL-like"/>
    <property type="match status" value="1"/>
</dbReference>
<accession>A0A1H9CW37</accession>
<dbReference type="EMBL" id="FOET01000003">
    <property type="protein sequence ID" value="SEQ05430.1"/>
    <property type="molecule type" value="Genomic_DNA"/>
</dbReference>
<dbReference type="InterPro" id="IPR036230">
    <property type="entry name" value="LeuA_allosteric_dom_sf"/>
</dbReference>
<evidence type="ECO:0000259" key="10">
    <source>
        <dbReference type="PROSITE" id="PS50991"/>
    </source>
</evidence>
<feature type="domain" description="Pyruvate carboxyltransferase" evidence="10">
    <location>
        <begin position="6"/>
        <end position="270"/>
    </location>
</feature>
<dbReference type="InterPro" id="IPR000891">
    <property type="entry name" value="PYR_CT"/>
</dbReference>
<dbReference type="GO" id="GO:0009097">
    <property type="term" value="P:isoleucine biosynthetic process"/>
    <property type="evidence" value="ECO:0007669"/>
    <property type="project" value="UniProtKB-UniRule"/>
</dbReference>
<dbReference type="SMART" id="SM00917">
    <property type="entry name" value="LeuA_dimer"/>
    <property type="match status" value="1"/>
</dbReference>
<comment type="similarity">
    <text evidence="2 9">Belongs to the alpha-IPM synthase/homocitrate synthase family.</text>
</comment>
<dbReference type="AlphaFoldDB" id="A0A1H9CW37"/>
<evidence type="ECO:0000256" key="9">
    <source>
        <dbReference type="RuleBase" id="RU003523"/>
    </source>
</evidence>
<evidence type="ECO:0000256" key="1">
    <source>
        <dbReference type="ARBA" id="ARBA00004743"/>
    </source>
</evidence>
<comment type="catalytic activity">
    <reaction evidence="7">
        <text>pyruvate + acetyl-CoA + H2O = (3R)-citramalate + CoA + H(+)</text>
        <dbReference type="Rhea" id="RHEA:19045"/>
        <dbReference type="ChEBI" id="CHEBI:15361"/>
        <dbReference type="ChEBI" id="CHEBI:15377"/>
        <dbReference type="ChEBI" id="CHEBI:15378"/>
        <dbReference type="ChEBI" id="CHEBI:30934"/>
        <dbReference type="ChEBI" id="CHEBI:57287"/>
        <dbReference type="ChEBI" id="CHEBI:57288"/>
        <dbReference type="EC" id="2.3.3.21"/>
    </reaction>
</comment>
<gene>
    <name evidence="11" type="ORF">SAMN05216481_103472</name>
</gene>
<dbReference type="PANTHER" id="PTHR43538:SF1">
    <property type="entry name" value="(R)-CITRAMALATE SYNTHASE"/>
    <property type="match status" value="1"/>
</dbReference>
<dbReference type="InterPro" id="IPR013709">
    <property type="entry name" value="2-isopropylmalate_synth_dimer"/>
</dbReference>
<evidence type="ECO:0000256" key="3">
    <source>
        <dbReference type="ARBA" id="ARBA00022605"/>
    </source>
</evidence>
<name>A0A1H9CW37_9ACTN</name>
<dbReference type="Proteomes" id="UP000199055">
    <property type="component" value="Unassembled WGS sequence"/>
</dbReference>
<dbReference type="NCBIfam" id="TIGR00977">
    <property type="entry name" value="citramal_synth"/>
    <property type="match status" value="1"/>
</dbReference>
<dbReference type="InterPro" id="IPR013785">
    <property type="entry name" value="Aldolase_TIM"/>
</dbReference>
<evidence type="ECO:0000256" key="7">
    <source>
        <dbReference type="ARBA" id="ARBA00048263"/>
    </source>
</evidence>
<dbReference type="RefSeq" id="WP_093657594.1">
    <property type="nucleotide sequence ID" value="NZ_FOET01000003.1"/>
</dbReference>
<keyword evidence="6" id="KW-0100">Branched-chain amino acid biosynthesis</keyword>
<evidence type="ECO:0000256" key="5">
    <source>
        <dbReference type="ARBA" id="ARBA00022679"/>
    </source>
</evidence>
<keyword evidence="4" id="KW-0412">Isoleucine biosynthesis</keyword>
<proteinExistence type="inferred from homology"/>
<evidence type="ECO:0000256" key="8">
    <source>
        <dbReference type="NCBIfam" id="TIGR00977"/>
    </source>
</evidence>
<dbReference type="Pfam" id="PF22617">
    <property type="entry name" value="HCS_D2"/>
    <property type="match status" value="1"/>
</dbReference>
<dbReference type="PANTHER" id="PTHR43538">
    <property type="entry name" value="ALPHA-IPM SYNTHASE/HOMOCITRATE SYNTHASE"/>
    <property type="match status" value="1"/>
</dbReference>
<evidence type="ECO:0000313" key="12">
    <source>
        <dbReference type="Proteomes" id="UP000199055"/>
    </source>
</evidence>
<dbReference type="GO" id="GO:0003852">
    <property type="term" value="F:2-isopropylmalate synthase activity"/>
    <property type="evidence" value="ECO:0007669"/>
    <property type="project" value="InterPro"/>
</dbReference>
<dbReference type="GO" id="GO:0009098">
    <property type="term" value="P:L-leucine biosynthetic process"/>
    <property type="evidence" value="ECO:0007669"/>
    <property type="project" value="InterPro"/>
</dbReference>
<dbReference type="PROSITE" id="PS00815">
    <property type="entry name" value="AIPM_HOMOCIT_SYNTH_1"/>
    <property type="match status" value="1"/>
</dbReference>
<dbReference type="Gene3D" id="3.20.20.70">
    <property type="entry name" value="Aldolase class I"/>
    <property type="match status" value="1"/>
</dbReference>
<protein>
    <recommendedName>
        <fullName evidence="8">Citramalate synthase</fullName>
        <ecNumber evidence="8">2.3.3.21</ecNumber>
    </recommendedName>
</protein>
<dbReference type="UniPathway" id="UPA00047">
    <property type="reaction ID" value="UER00066"/>
</dbReference>
<dbReference type="InterPro" id="IPR054691">
    <property type="entry name" value="LeuA/HCS_post-cat"/>
</dbReference>
<comment type="pathway">
    <text evidence="1">Amino-acid biosynthesis; L-isoleucine biosynthesis; 2-oxobutanoate from pyruvate: step 1/3.</text>
</comment>
<sequence length="551" mass="58230">MAERRFQLYDTTLRDGTQQEGLAPTVEDKLAVARHLDAFGVGFIEGGWPGAIPRDTEFFRRARTELTLRNAELAAFGATRRPGTLVTTDPQVRALLEAETPVVTLVAKSHTRHVELALRTTLAENLAMIGSTVRHLVRAGRRVFVDAEHYFDGHLANREYALEVVRAAAEAGAEAVVLCDTNGGSLPDGIGAVVADTLTATGARLGIHCHDDSGCAVANTLAAVDAGADHVQGTAHGYGERCGNANLFTVAANLVLKRGRGDVVPAERLREMAETGRAIGELTGVHAHPAAPYVGASAFAHKAGLHASALRVDPDLYQHIDPARVGNAMRTLVSDMGGRSSIELKARELGYEVSAGSEPVARAAARVKELEGRGYSFESADASFELLLLEELAGGGLEQPFEVDAWKVGVEERSGGEVRTEGSVRLRIDGAPLAATGTGNGPVNALDRALHQALDPFFPELARLELADYQVRVLGNGSGSAAAARVLITFTDGRRHWGTVGVDGNTVAASWRALLDAVRYVLLTERGADHRTGRRTDAVPAATAPAVAVAG</sequence>
<dbReference type="InterPro" id="IPR002034">
    <property type="entry name" value="AIPM/Hcit_synth_CS"/>
</dbReference>
<keyword evidence="5 9" id="KW-0808">Transferase</keyword>
<dbReference type="PROSITE" id="PS00816">
    <property type="entry name" value="AIPM_HOMOCIT_SYNTH_2"/>
    <property type="match status" value="1"/>
</dbReference>
<dbReference type="PROSITE" id="PS50991">
    <property type="entry name" value="PYR_CT"/>
    <property type="match status" value="1"/>
</dbReference>
<evidence type="ECO:0000256" key="4">
    <source>
        <dbReference type="ARBA" id="ARBA00022624"/>
    </source>
</evidence>
<evidence type="ECO:0000256" key="2">
    <source>
        <dbReference type="ARBA" id="ARBA00006154"/>
    </source>
</evidence>
<dbReference type="GO" id="GO:0043714">
    <property type="term" value="F:(R)-citramalate synthase activity"/>
    <property type="evidence" value="ECO:0007669"/>
    <property type="project" value="UniProtKB-UniRule"/>
</dbReference>
<dbReference type="CDD" id="cd07941">
    <property type="entry name" value="DRE_TIM_LeuA3"/>
    <property type="match status" value="1"/>
</dbReference>
<evidence type="ECO:0000313" key="11">
    <source>
        <dbReference type="EMBL" id="SEQ05430.1"/>
    </source>
</evidence>
<keyword evidence="12" id="KW-1185">Reference proteome</keyword>
<dbReference type="SUPFAM" id="SSF51569">
    <property type="entry name" value="Aldolase"/>
    <property type="match status" value="1"/>
</dbReference>
<dbReference type="Pfam" id="PF08502">
    <property type="entry name" value="LeuA_dimer"/>
    <property type="match status" value="1"/>
</dbReference>
<dbReference type="Gene3D" id="3.30.160.270">
    <property type="match status" value="1"/>
</dbReference>
<dbReference type="Gene3D" id="1.10.238.260">
    <property type="match status" value="1"/>
</dbReference>
<dbReference type="InterPro" id="IPR005675">
    <property type="entry name" value="Citramal_synthase"/>
</dbReference>
<evidence type="ECO:0000256" key="6">
    <source>
        <dbReference type="ARBA" id="ARBA00023304"/>
    </source>
</evidence>
<reference evidence="11 12" key="1">
    <citation type="submission" date="2016-10" db="EMBL/GenBank/DDBJ databases">
        <authorList>
            <person name="de Groot N.N."/>
        </authorList>
    </citation>
    <scope>NUCLEOTIDE SEQUENCE [LARGE SCALE GENOMIC DNA]</scope>
    <source>
        <strain evidence="11 12">CGMCC 4.3519</strain>
    </source>
</reference>
<dbReference type="STRING" id="403935.SAMN05216481_103472"/>
<dbReference type="SUPFAM" id="SSF110921">
    <property type="entry name" value="2-isopropylmalate synthase LeuA, allosteric (dimerisation) domain"/>
    <property type="match status" value="1"/>
</dbReference>
<organism evidence="11 12">
    <name type="scientific">Streptomyces radiopugnans</name>
    <dbReference type="NCBI Taxonomy" id="403935"/>
    <lineage>
        <taxon>Bacteria</taxon>
        <taxon>Bacillati</taxon>
        <taxon>Actinomycetota</taxon>
        <taxon>Actinomycetes</taxon>
        <taxon>Kitasatosporales</taxon>
        <taxon>Streptomycetaceae</taxon>
        <taxon>Streptomyces</taxon>
    </lineage>
</organism>
<keyword evidence="3" id="KW-0028">Amino-acid biosynthesis</keyword>
<dbReference type="EC" id="2.3.3.21" evidence="8"/>